<proteinExistence type="predicted"/>
<dbReference type="Proteomes" id="UP000559027">
    <property type="component" value="Unassembled WGS sequence"/>
</dbReference>
<gene>
    <name evidence="1" type="ORF">D9756_003461</name>
</gene>
<comment type="caution">
    <text evidence="1">The sequence shown here is derived from an EMBL/GenBank/DDBJ whole genome shotgun (WGS) entry which is preliminary data.</text>
</comment>
<protein>
    <submittedName>
        <fullName evidence="1">Uncharacterized protein</fullName>
    </submittedName>
</protein>
<keyword evidence="2" id="KW-1185">Reference proteome</keyword>
<evidence type="ECO:0000313" key="1">
    <source>
        <dbReference type="EMBL" id="KAF5359555.1"/>
    </source>
</evidence>
<organism evidence="1 2">
    <name type="scientific">Leucocoprinus leucothites</name>
    <dbReference type="NCBI Taxonomy" id="201217"/>
    <lineage>
        <taxon>Eukaryota</taxon>
        <taxon>Fungi</taxon>
        <taxon>Dikarya</taxon>
        <taxon>Basidiomycota</taxon>
        <taxon>Agaricomycotina</taxon>
        <taxon>Agaricomycetes</taxon>
        <taxon>Agaricomycetidae</taxon>
        <taxon>Agaricales</taxon>
        <taxon>Agaricineae</taxon>
        <taxon>Agaricaceae</taxon>
        <taxon>Leucocoprinus</taxon>
    </lineage>
</organism>
<dbReference type="AlphaFoldDB" id="A0A8H5LJ89"/>
<dbReference type="EMBL" id="JAACJO010000004">
    <property type="protein sequence ID" value="KAF5359555.1"/>
    <property type="molecule type" value="Genomic_DNA"/>
</dbReference>
<sequence length="111" mass="12396">MSSLTVASVDDTTPIKVFLPLPLPEDKKFVAALEFPDDRPAVDSDLEALMQEVKKARRKSTQSKIDYARVLDILIRIRDDPQIQTSKDEDGNWAVRALGSHGRFNACVLIS</sequence>
<accession>A0A8H5LJ89</accession>
<reference evidence="1 2" key="1">
    <citation type="journal article" date="2020" name="ISME J.">
        <title>Uncovering the hidden diversity of litter-decomposition mechanisms in mushroom-forming fungi.</title>
        <authorList>
            <person name="Floudas D."/>
            <person name="Bentzer J."/>
            <person name="Ahren D."/>
            <person name="Johansson T."/>
            <person name="Persson P."/>
            <person name="Tunlid A."/>
        </authorList>
    </citation>
    <scope>NUCLEOTIDE SEQUENCE [LARGE SCALE GENOMIC DNA]</scope>
    <source>
        <strain evidence="1 2">CBS 146.42</strain>
    </source>
</reference>
<name>A0A8H5LJ89_9AGAR</name>
<evidence type="ECO:0000313" key="2">
    <source>
        <dbReference type="Proteomes" id="UP000559027"/>
    </source>
</evidence>